<evidence type="ECO:0000313" key="3">
    <source>
        <dbReference type="EMBL" id="PWN36265.1"/>
    </source>
</evidence>
<dbReference type="RefSeq" id="XP_025356567.1">
    <property type="nucleotide sequence ID" value="XM_025500937.1"/>
</dbReference>
<gene>
    <name evidence="3" type="ORF">FA14DRAFT_179624</name>
</gene>
<protein>
    <submittedName>
        <fullName evidence="3">Uncharacterized protein</fullName>
    </submittedName>
</protein>
<feature type="signal peptide" evidence="2">
    <location>
        <begin position="1"/>
        <end position="27"/>
    </location>
</feature>
<proteinExistence type="predicted"/>
<name>A0A316VL51_9BASI</name>
<accession>A0A316VL51</accession>
<dbReference type="EMBL" id="KZ819603">
    <property type="protein sequence ID" value="PWN36265.1"/>
    <property type="molecule type" value="Genomic_DNA"/>
</dbReference>
<feature type="chain" id="PRO_5016312748" evidence="2">
    <location>
        <begin position="28"/>
        <end position="196"/>
    </location>
</feature>
<reference evidence="3 4" key="1">
    <citation type="journal article" date="2018" name="Mol. Biol. Evol.">
        <title>Broad Genomic Sampling Reveals a Smut Pathogenic Ancestry of the Fungal Clade Ustilaginomycotina.</title>
        <authorList>
            <person name="Kijpornyongpan T."/>
            <person name="Mondo S.J."/>
            <person name="Barry K."/>
            <person name="Sandor L."/>
            <person name="Lee J."/>
            <person name="Lipzen A."/>
            <person name="Pangilinan J."/>
            <person name="LaButti K."/>
            <person name="Hainaut M."/>
            <person name="Henrissat B."/>
            <person name="Grigoriev I.V."/>
            <person name="Spatafora J.W."/>
            <person name="Aime M.C."/>
        </authorList>
    </citation>
    <scope>NUCLEOTIDE SEQUENCE [LARGE SCALE GENOMIC DNA]</scope>
    <source>
        <strain evidence="3 4">MCA 3882</strain>
    </source>
</reference>
<dbReference type="InParanoid" id="A0A316VL51"/>
<dbReference type="AlphaFoldDB" id="A0A316VL51"/>
<organism evidence="3 4">
    <name type="scientific">Meira miltonrushii</name>
    <dbReference type="NCBI Taxonomy" id="1280837"/>
    <lineage>
        <taxon>Eukaryota</taxon>
        <taxon>Fungi</taxon>
        <taxon>Dikarya</taxon>
        <taxon>Basidiomycota</taxon>
        <taxon>Ustilaginomycotina</taxon>
        <taxon>Exobasidiomycetes</taxon>
        <taxon>Exobasidiales</taxon>
        <taxon>Brachybasidiaceae</taxon>
        <taxon>Meira</taxon>
    </lineage>
</organism>
<keyword evidence="2" id="KW-0732">Signal</keyword>
<evidence type="ECO:0000256" key="1">
    <source>
        <dbReference type="SAM" id="MobiDB-lite"/>
    </source>
</evidence>
<evidence type="ECO:0000313" key="4">
    <source>
        <dbReference type="Proteomes" id="UP000245771"/>
    </source>
</evidence>
<keyword evidence="4" id="KW-1185">Reference proteome</keyword>
<feature type="region of interest" description="Disordered" evidence="1">
    <location>
        <begin position="177"/>
        <end position="196"/>
    </location>
</feature>
<feature type="compositionally biased region" description="Polar residues" evidence="1">
    <location>
        <begin position="177"/>
        <end position="190"/>
    </location>
</feature>
<sequence>MIANAAFVMALIFMNACALTYYPSANALPIKSGPYGGNEHPFKRDQADDDSSMSLYTRSPLPNPNDAFHTVSVNSLEVMGATPDMLLPKHANPKKGKMSVFLKRSNDDLENDSDFQKRFYALDEVRLRQGKITKEEAKKHVEQQMAWGEHTANASKEKPFKKRFFAGQQLAVLHGTMTPSEASESVQKQLNLFKHH</sequence>
<dbReference type="Proteomes" id="UP000245771">
    <property type="component" value="Unassembled WGS sequence"/>
</dbReference>
<evidence type="ECO:0000256" key="2">
    <source>
        <dbReference type="SAM" id="SignalP"/>
    </source>
</evidence>
<dbReference type="GeneID" id="37022718"/>